<gene>
    <name evidence="7" type="ORF">CLV49_2390</name>
    <name evidence="8" type="ORF">ELQ93_07280</name>
</gene>
<dbReference type="Gene3D" id="3.30.565.10">
    <property type="entry name" value="Histidine kinase-like ATPase, C-terminal domain"/>
    <property type="match status" value="1"/>
</dbReference>
<evidence type="ECO:0000313" key="8">
    <source>
        <dbReference type="EMBL" id="RUQ86758.1"/>
    </source>
</evidence>
<dbReference type="GO" id="GO:0000160">
    <property type="term" value="P:phosphorelay signal transduction system"/>
    <property type="evidence" value="ECO:0007669"/>
    <property type="project" value="UniProtKB-KW"/>
</dbReference>
<evidence type="ECO:0000256" key="5">
    <source>
        <dbReference type="SAM" id="Phobius"/>
    </source>
</evidence>
<name>A0A2P8GXS3_9MICO</name>
<reference evidence="8 10" key="2">
    <citation type="submission" date="2018-12" db="EMBL/GenBank/DDBJ databases">
        <authorList>
            <person name="hu s."/>
            <person name="Xu Y."/>
            <person name="Xu B."/>
            <person name="Li F."/>
        </authorList>
    </citation>
    <scope>NUCLEOTIDE SEQUENCE [LARGE SCALE GENOMIC DNA]</scope>
    <source>
        <strain evidence="8 10">KSW2-17</strain>
    </source>
</reference>
<evidence type="ECO:0000313" key="10">
    <source>
        <dbReference type="Proteomes" id="UP000268291"/>
    </source>
</evidence>
<evidence type="ECO:0000259" key="6">
    <source>
        <dbReference type="Pfam" id="PF02518"/>
    </source>
</evidence>
<comment type="caution">
    <text evidence="7">The sequence shown here is derived from an EMBL/GenBank/DDBJ whole genome shotgun (WGS) entry which is preliminary data.</text>
</comment>
<feature type="domain" description="Histidine kinase/HSP90-like ATPase" evidence="6">
    <location>
        <begin position="325"/>
        <end position="411"/>
    </location>
</feature>
<evidence type="ECO:0000313" key="9">
    <source>
        <dbReference type="Proteomes" id="UP000241203"/>
    </source>
</evidence>
<feature type="transmembrane region" description="Helical" evidence="5">
    <location>
        <begin position="39"/>
        <end position="60"/>
    </location>
</feature>
<keyword evidence="5" id="KW-1133">Transmembrane helix</keyword>
<evidence type="ECO:0000256" key="2">
    <source>
        <dbReference type="ARBA" id="ARBA00022777"/>
    </source>
</evidence>
<keyword evidence="3" id="KW-0902">Two-component regulatory system</keyword>
<keyword evidence="5" id="KW-0472">Membrane</keyword>
<feature type="transmembrane region" description="Helical" evidence="5">
    <location>
        <begin position="128"/>
        <end position="144"/>
    </location>
</feature>
<dbReference type="PANTHER" id="PTHR24421">
    <property type="entry name" value="NITRATE/NITRITE SENSOR PROTEIN NARX-RELATED"/>
    <property type="match status" value="1"/>
</dbReference>
<dbReference type="Pfam" id="PF02518">
    <property type="entry name" value="HATPase_c"/>
    <property type="match status" value="1"/>
</dbReference>
<dbReference type="SUPFAM" id="SSF55874">
    <property type="entry name" value="ATPase domain of HSP90 chaperone/DNA topoisomerase II/histidine kinase"/>
    <property type="match status" value="1"/>
</dbReference>
<dbReference type="InterPro" id="IPR050482">
    <property type="entry name" value="Sensor_HK_TwoCompSys"/>
</dbReference>
<protein>
    <submittedName>
        <fullName evidence="7">Signal transduction histidine kinase</fullName>
    </submittedName>
</protein>
<dbReference type="EMBL" id="RZGY01000001">
    <property type="protein sequence ID" value="RUQ86758.1"/>
    <property type="molecule type" value="Genomic_DNA"/>
</dbReference>
<keyword evidence="10" id="KW-1185">Reference proteome</keyword>
<dbReference type="OrthoDB" id="144293at2"/>
<feature type="transmembrane region" description="Helical" evidence="5">
    <location>
        <begin position="173"/>
        <end position="197"/>
    </location>
</feature>
<reference evidence="7 9" key="1">
    <citation type="submission" date="2018-03" db="EMBL/GenBank/DDBJ databases">
        <title>Genomic Encyclopedia of Archaeal and Bacterial Type Strains, Phase II (KMG-II): from individual species to whole genera.</title>
        <authorList>
            <person name="Goeker M."/>
        </authorList>
    </citation>
    <scope>NUCLEOTIDE SEQUENCE [LARGE SCALE GENOMIC DNA]</scope>
    <source>
        <strain evidence="7 9">DSM 21548</strain>
    </source>
</reference>
<feature type="transmembrane region" description="Helical" evidence="5">
    <location>
        <begin position="72"/>
        <end position="90"/>
    </location>
</feature>
<evidence type="ECO:0000313" key="7">
    <source>
        <dbReference type="EMBL" id="PSL38761.1"/>
    </source>
</evidence>
<feature type="transmembrane region" description="Helical" evidence="5">
    <location>
        <begin position="149"/>
        <end position="167"/>
    </location>
</feature>
<evidence type="ECO:0000256" key="4">
    <source>
        <dbReference type="SAM" id="MobiDB-lite"/>
    </source>
</evidence>
<evidence type="ECO:0000256" key="3">
    <source>
        <dbReference type="ARBA" id="ARBA00023012"/>
    </source>
</evidence>
<keyword evidence="2 7" id="KW-0418">Kinase</keyword>
<dbReference type="RefSeq" id="WP_106563724.1">
    <property type="nucleotide sequence ID" value="NZ_PYAU01000001.1"/>
</dbReference>
<evidence type="ECO:0000256" key="1">
    <source>
        <dbReference type="ARBA" id="ARBA00022679"/>
    </source>
</evidence>
<dbReference type="InterPro" id="IPR036890">
    <property type="entry name" value="HATPase_C_sf"/>
</dbReference>
<sequence>MVTEGPGAARPPASVAATIASRAEVSGRKVFSSQRVDELFTRTVGIGTVVFGAQAVAIGLTTPSSTERPGGIVVIVLMSAAIVWVAWSSVILRGMRVASLVFCWTYLVCLVLWPFIVDVPGGSAAEPWVWYLLTVAGACAVYAVSIRAAVAYTLVSPVIYGIVRAATNDPEEWAVSVFDASYGIIIGLVVLVVGVTFRRSATGVDLARDAALARYDEAVRLHAVEAERVEVDAIVHDSVLAALQAADRAASPDQARAATSLAVKALAHFRNAGLAPADSDAVVTTGELAAALATAAVSMERTIGVTSLGSRDRAVPSVVAEAMVLAATQAMQNSIQHAGSGPVERSVTVRTTGDAGVIITIDDDGDGFDPELIEPGRLGVRVSIVERMTSTGGSAVVDSAPGRGTSVRLSWSPREDGADL</sequence>
<keyword evidence="5" id="KW-0812">Transmembrane</keyword>
<feature type="region of interest" description="Disordered" evidence="4">
    <location>
        <begin position="393"/>
        <end position="420"/>
    </location>
</feature>
<dbReference type="EMBL" id="PYAU01000001">
    <property type="protein sequence ID" value="PSL38761.1"/>
    <property type="molecule type" value="Genomic_DNA"/>
</dbReference>
<dbReference type="Proteomes" id="UP000268291">
    <property type="component" value="Unassembled WGS sequence"/>
</dbReference>
<proteinExistence type="predicted"/>
<keyword evidence="1" id="KW-0808">Transferase</keyword>
<dbReference type="PANTHER" id="PTHR24421:SF61">
    <property type="entry name" value="OXYGEN SENSOR HISTIDINE KINASE NREB"/>
    <property type="match status" value="1"/>
</dbReference>
<accession>A0A2P8GXS3</accession>
<dbReference type="GO" id="GO:0016301">
    <property type="term" value="F:kinase activity"/>
    <property type="evidence" value="ECO:0007669"/>
    <property type="project" value="UniProtKB-KW"/>
</dbReference>
<dbReference type="InterPro" id="IPR003594">
    <property type="entry name" value="HATPase_dom"/>
</dbReference>
<organism evidence="7 9">
    <name type="scientific">Labedella gwakjiensis</name>
    <dbReference type="NCBI Taxonomy" id="390269"/>
    <lineage>
        <taxon>Bacteria</taxon>
        <taxon>Bacillati</taxon>
        <taxon>Actinomycetota</taxon>
        <taxon>Actinomycetes</taxon>
        <taxon>Micrococcales</taxon>
        <taxon>Microbacteriaceae</taxon>
        <taxon>Labedella</taxon>
    </lineage>
</organism>
<dbReference type="Proteomes" id="UP000241203">
    <property type="component" value="Unassembled WGS sequence"/>
</dbReference>
<dbReference type="AlphaFoldDB" id="A0A2P8GXS3"/>
<feature type="transmembrane region" description="Helical" evidence="5">
    <location>
        <begin position="97"/>
        <end position="116"/>
    </location>
</feature>